<feature type="compositionally biased region" description="Polar residues" evidence="4">
    <location>
        <begin position="286"/>
        <end position="297"/>
    </location>
</feature>
<keyword evidence="3" id="KW-0175">Coiled coil</keyword>
<feature type="compositionally biased region" description="Polar residues" evidence="4">
    <location>
        <begin position="146"/>
        <end position="171"/>
    </location>
</feature>
<dbReference type="InterPro" id="IPR021774">
    <property type="entry name" value="CUPID"/>
</dbReference>
<feature type="region of interest" description="Disordered" evidence="4">
    <location>
        <begin position="394"/>
        <end position="439"/>
    </location>
</feature>
<feature type="compositionally biased region" description="Low complexity" evidence="4">
    <location>
        <begin position="570"/>
        <end position="579"/>
    </location>
</feature>
<evidence type="ECO:0000256" key="3">
    <source>
        <dbReference type="ARBA" id="ARBA00023054"/>
    </source>
</evidence>
<accession>A0A0P7Z207</accession>
<sequence>MEVKGRLITAMGLPAPEPQSCRDSKQQAARLLELQERKRSLQSLLESRLAELRRVCLLEAEMTGELPSEFPLEAGERPPLVRTIMGKAHSVAMQNSKEEEEVSQRMPKKGLFSGALLRQKEPEQHHSHSKRMVHRGCHTDEVVKTESTPVLNTMGQDNGESSPSSTQNHLSPSRPRPAQGSPDKRLGRKPSPVEIYYEMRNRRSSVASSASPSHSLPRSTSNMEGRSVPATPLLSRTAITGIHWRSEVLGGPTAEQSSDSFDFPQLVPLQDGSSPGSFDRGGCPGSGTQARRSNSSEALLDRSAFPEDGGRRTGMPPRGGPYKSSETLTDGRLRYVLRGSPERHPGEPPGEQGRMRSSVGGRAGGGGYNAVLMDYIWGKQQKIQVHQYPLWQHPSTTGGNSKIQTEGHPSPISSATILTQFPDPPPSQSPTGPPAHSPLMLRSKLGEFRRVTVTRTKSCGPFFPPQPLGAILLPGHPEPPHGTAVSASSSAATLYPYQPEQTAAPLACRPSHFPNPGPEDSARNLHKALALEGLRDWYLRNALGYAAPSSKEPEAGLHRRPHHPLHSSHPHPLTHQPQSVQGDHPYLHFHTPQMTLSASFHGHPLHSSRSMELSLYHDLAVKDSSADSPAPGTLV</sequence>
<comment type="caution">
    <text evidence="6">The sequence shown here is derived from an EMBL/GenBank/DDBJ whole genome shotgun (WGS) entry which is preliminary data.</text>
</comment>
<dbReference type="STRING" id="113540.ENSSFOP00015013365"/>
<evidence type="ECO:0000256" key="1">
    <source>
        <dbReference type="ARBA" id="ARBA00004496"/>
    </source>
</evidence>
<feature type="region of interest" description="Disordered" evidence="4">
    <location>
        <begin position="338"/>
        <end position="357"/>
    </location>
</feature>
<feature type="region of interest" description="Disordered" evidence="4">
    <location>
        <begin position="202"/>
        <end position="229"/>
    </location>
</feature>
<feature type="region of interest" description="Disordered" evidence="4">
    <location>
        <begin position="548"/>
        <end position="587"/>
    </location>
</feature>
<feature type="compositionally biased region" description="Basic residues" evidence="4">
    <location>
        <begin position="558"/>
        <end position="569"/>
    </location>
</feature>
<evidence type="ECO:0000256" key="4">
    <source>
        <dbReference type="SAM" id="MobiDB-lite"/>
    </source>
</evidence>
<name>A0A0P7Z207_SCLFO</name>
<proteinExistence type="predicted"/>
<gene>
    <name evidence="6" type="ORF">Z043_106302</name>
</gene>
<reference evidence="6 7" key="1">
    <citation type="submission" date="2015-08" db="EMBL/GenBank/DDBJ databases">
        <title>The genome of the Asian arowana (Scleropages formosus).</title>
        <authorList>
            <person name="Tan M.H."/>
            <person name="Gan H.M."/>
            <person name="Croft L.J."/>
            <person name="Austin C.M."/>
        </authorList>
    </citation>
    <scope>NUCLEOTIDE SEQUENCE [LARGE SCALE GENOMIC DNA]</scope>
    <source>
        <strain evidence="6">Aro1</strain>
    </source>
</reference>
<feature type="compositionally biased region" description="Low complexity" evidence="4">
    <location>
        <begin position="204"/>
        <end position="222"/>
    </location>
</feature>
<keyword evidence="2" id="KW-0963">Cytoplasm</keyword>
<evidence type="ECO:0000259" key="5">
    <source>
        <dbReference type="Pfam" id="PF11819"/>
    </source>
</evidence>
<dbReference type="GO" id="GO:0005737">
    <property type="term" value="C:cytoplasm"/>
    <property type="evidence" value="ECO:0007669"/>
    <property type="project" value="UniProtKB-SubCell"/>
</dbReference>
<feature type="domain" description="Cytohesin Ubiquitin Protein Inducing" evidence="5">
    <location>
        <begin position="19"/>
        <end position="102"/>
    </location>
</feature>
<feature type="compositionally biased region" description="Pro residues" evidence="4">
    <location>
        <begin position="422"/>
        <end position="436"/>
    </location>
</feature>
<feature type="region of interest" description="Disordered" evidence="4">
    <location>
        <begin position="146"/>
        <end position="190"/>
    </location>
</feature>
<dbReference type="PANTHER" id="PTHR16093">
    <property type="entry name" value="COILED-COIL DOMAIN-CONTAINING PROTEIN 120 FAMILY MEMBER"/>
    <property type="match status" value="1"/>
</dbReference>
<comment type="subcellular location">
    <subcellularLocation>
        <location evidence="1">Cytoplasm</location>
    </subcellularLocation>
</comment>
<dbReference type="InterPro" id="IPR043447">
    <property type="entry name" value="CCDC120/INAVA"/>
</dbReference>
<dbReference type="PANTHER" id="PTHR16093:SF5">
    <property type="entry name" value="COILED-COIL DOMAIN-CONTAINING PROTEIN 120"/>
    <property type="match status" value="1"/>
</dbReference>
<dbReference type="AlphaFoldDB" id="A0A0P7Z207"/>
<dbReference type="EMBL" id="JARO02001748">
    <property type="protein sequence ID" value="KPP74535.1"/>
    <property type="molecule type" value="Genomic_DNA"/>
</dbReference>
<evidence type="ECO:0000313" key="7">
    <source>
        <dbReference type="Proteomes" id="UP000034805"/>
    </source>
</evidence>
<evidence type="ECO:0000256" key="2">
    <source>
        <dbReference type="ARBA" id="ARBA00022490"/>
    </source>
</evidence>
<feature type="compositionally biased region" description="Polar residues" evidence="4">
    <location>
        <begin position="394"/>
        <end position="404"/>
    </location>
</feature>
<protein>
    <submittedName>
        <fullName evidence="6">Coiled-coil domain-containing protein 120-like</fullName>
    </submittedName>
</protein>
<evidence type="ECO:0000313" key="6">
    <source>
        <dbReference type="EMBL" id="KPP74535.1"/>
    </source>
</evidence>
<dbReference type="Pfam" id="PF11819">
    <property type="entry name" value="CUPID"/>
    <property type="match status" value="1"/>
</dbReference>
<dbReference type="Proteomes" id="UP000034805">
    <property type="component" value="Unassembled WGS sequence"/>
</dbReference>
<feature type="region of interest" description="Disordered" evidence="4">
    <location>
        <begin position="250"/>
        <end position="330"/>
    </location>
</feature>
<organism evidence="6 7">
    <name type="scientific">Scleropages formosus</name>
    <name type="common">Asian bonytongue</name>
    <name type="synonym">Osteoglossum formosum</name>
    <dbReference type="NCBI Taxonomy" id="113540"/>
    <lineage>
        <taxon>Eukaryota</taxon>
        <taxon>Metazoa</taxon>
        <taxon>Chordata</taxon>
        <taxon>Craniata</taxon>
        <taxon>Vertebrata</taxon>
        <taxon>Euteleostomi</taxon>
        <taxon>Actinopterygii</taxon>
        <taxon>Neopterygii</taxon>
        <taxon>Teleostei</taxon>
        <taxon>Osteoglossocephala</taxon>
        <taxon>Osteoglossomorpha</taxon>
        <taxon>Osteoglossiformes</taxon>
        <taxon>Osteoglossidae</taxon>
        <taxon>Scleropages</taxon>
    </lineage>
</organism>